<feature type="domain" description="Pru" evidence="7">
    <location>
        <begin position="1"/>
        <end position="134"/>
    </location>
</feature>
<feature type="compositionally biased region" description="Acidic residues" evidence="6">
    <location>
        <begin position="146"/>
        <end position="166"/>
    </location>
</feature>
<comment type="caution">
    <text evidence="8">The sequence shown here is derived from an EMBL/GenBank/DDBJ whole genome shotgun (WGS) entry which is preliminary data.</text>
</comment>
<dbReference type="PANTHER" id="PTHR12225:SF0">
    <property type="entry name" value="PROTEASOMAL UBIQUITIN RECEPTOR ADRM1"/>
    <property type="match status" value="1"/>
</dbReference>
<dbReference type="PANTHER" id="PTHR12225">
    <property type="entry name" value="ADHESION REGULATING MOLECULE 1 110 KDA CELL MEMBRANE GLYCOPROTEIN"/>
    <property type="match status" value="1"/>
</dbReference>
<dbReference type="GO" id="GO:0070628">
    <property type="term" value="F:proteasome binding"/>
    <property type="evidence" value="ECO:0007669"/>
    <property type="project" value="TreeGrafter"/>
</dbReference>
<dbReference type="GO" id="GO:0061133">
    <property type="term" value="F:endopeptidase activator activity"/>
    <property type="evidence" value="ECO:0007669"/>
    <property type="project" value="TreeGrafter"/>
</dbReference>
<comment type="subcellular location">
    <subcellularLocation>
        <location evidence="2">Cytoplasm</location>
    </subcellularLocation>
    <subcellularLocation>
        <location evidence="1">Nucleus</location>
    </subcellularLocation>
</comment>
<dbReference type="InterPro" id="IPR044868">
    <property type="entry name" value="Rpn13/ADRM1_Pru"/>
</dbReference>
<dbReference type="EMBL" id="LAEV01000800">
    <property type="protein sequence ID" value="KKA29535.1"/>
    <property type="molecule type" value="Genomic_DNA"/>
</dbReference>
<dbReference type="AlphaFoldDB" id="A0A0F4ZH42"/>
<evidence type="ECO:0000256" key="4">
    <source>
        <dbReference type="ARBA" id="ARBA00022942"/>
    </source>
</evidence>
<organism evidence="8 9">
    <name type="scientific">Thielaviopsis punctulata</name>
    <dbReference type="NCBI Taxonomy" id="72032"/>
    <lineage>
        <taxon>Eukaryota</taxon>
        <taxon>Fungi</taxon>
        <taxon>Dikarya</taxon>
        <taxon>Ascomycota</taxon>
        <taxon>Pezizomycotina</taxon>
        <taxon>Sordariomycetes</taxon>
        <taxon>Hypocreomycetidae</taxon>
        <taxon>Microascales</taxon>
        <taxon>Ceratocystidaceae</taxon>
        <taxon>Thielaviopsis</taxon>
    </lineage>
</organism>
<evidence type="ECO:0000313" key="8">
    <source>
        <dbReference type="EMBL" id="KKA29535.1"/>
    </source>
</evidence>
<reference evidence="8 9" key="1">
    <citation type="submission" date="2015-03" db="EMBL/GenBank/DDBJ databases">
        <authorList>
            <person name="Radwan O."/>
            <person name="Al-Naeli F.A."/>
            <person name="Rendon G.A."/>
            <person name="Fields C."/>
        </authorList>
    </citation>
    <scope>NUCLEOTIDE SEQUENCE [LARGE SCALE GENOMIC DNA]</scope>
    <source>
        <strain evidence="8">CR-DP1</strain>
    </source>
</reference>
<keyword evidence="3" id="KW-0963">Cytoplasm</keyword>
<dbReference type="Proteomes" id="UP000033483">
    <property type="component" value="Unassembled WGS sequence"/>
</dbReference>
<dbReference type="GO" id="GO:0008541">
    <property type="term" value="C:proteasome regulatory particle, lid subcomplex"/>
    <property type="evidence" value="ECO:0007669"/>
    <property type="project" value="TreeGrafter"/>
</dbReference>
<evidence type="ECO:0000256" key="2">
    <source>
        <dbReference type="ARBA" id="ARBA00004496"/>
    </source>
</evidence>
<evidence type="ECO:0000256" key="3">
    <source>
        <dbReference type="ARBA" id="ARBA00022490"/>
    </source>
</evidence>
<evidence type="ECO:0000256" key="1">
    <source>
        <dbReference type="ARBA" id="ARBA00004123"/>
    </source>
</evidence>
<evidence type="ECO:0000313" key="9">
    <source>
        <dbReference type="Proteomes" id="UP000033483"/>
    </source>
</evidence>
<name>A0A0F4ZH42_9PEZI</name>
<accession>A0A0F4ZH42</accession>
<protein>
    <recommendedName>
        <fullName evidence="7">Pru domain-containing protein</fullName>
    </recommendedName>
</protein>
<sequence length="387" mass="41943">MSIEPLIAFRAGRCDIDNSVSPPKVTPKPERGYLYLYSSEDELIHLCWRKRDTPDEQPEIDLVMIPGDGNFLHYDSEQPTAKTNGRIYVLKFNSSSQRYLFWLQSAPENPNDFSTLSERDRKITDIVYSLLQGEEVDIGAELAGLDVDEDEEDYDEDDEDEDMEDAQEPKPASGTTGGAGADATGGDVRDEGEDAREGGADGGRANVPTPDANTIVRNLLASLEGSDQLSGAETSHRSGSGDIAYPSLPHLLPSSTTVPLAERTASEEQIDKLISFLPPSLILCTVMDSAEIPSNPTEDMVEDAKASLTIDDKRSLVIKVLRSPQFSQSLGSLTMAIRDGGLPTIADALKIDVENNGYMRGSAMPLGGGRAVEAFVDGIKKTVTKKE</sequence>
<dbReference type="PROSITE" id="PS51917">
    <property type="entry name" value="PRU"/>
    <property type="match status" value="1"/>
</dbReference>
<evidence type="ECO:0000256" key="5">
    <source>
        <dbReference type="ARBA" id="ARBA00023242"/>
    </source>
</evidence>
<dbReference type="InterPro" id="IPR038108">
    <property type="entry name" value="RPN13_DEUBAD_sf"/>
</dbReference>
<keyword evidence="5" id="KW-0539">Nucleus</keyword>
<feature type="region of interest" description="Disordered" evidence="6">
    <location>
        <begin position="140"/>
        <end position="211"/>
    </location>
</feature>
<dbReference type="Gene3D" id="2.30.29.70">
    <property type="entry name" value="Proteasomal ubiquitin receptor Rpn13/ADRM1"/>
    <property type="match status" value="1"/>
</dbReference>
<evidence type="ECO:0000256" key="6">
    <source>
        <dbReference type="SAM" id="MobiDB-lite"/>
    </source>
</evidence>
<dbReference type="Gene3D" id="1.10.2020.20">
    <property type="match status" value="1"/>
</dbReference>
<dbReference type="GO" id="GO:0005737">
    <property type="term" value="C:cytoplasm"/>
    <property type="evidence" value="ECO:0007669"/>
    <property type="project" value="UniProtKB-SubCell"/>
</dbReference>
<keyword evidence="4" id="KW-0647">Proteasome</keyword>
<dbReference type="InterPro" id="IPR038633">
    <property type="entry name" value="Rpn13/ADRM1_Pru_sf"/>
</dbReference>
<proteinExistence type="predicted"/>
<dbReference type="OrthoDB" id="340431at2759"/>
<evidence type="ECO:0000259" key="7">
    <source>
        <dbReference type="PROSITE" id="PS51917"/>
    </source>
</evidence>
<dbReference type="InterPro" id="IPR006773">
    <property type="entry name" value="Rpn13/ADRM1"/>
</dbReference>
<keyword evidence="9" id="KW-1185">Reference proteome</keyword>
<gene>
    <name evidence="8" type="ORF">TD95_003561</name>
</gene>
<dbReference type="Pfam" id="PF04683">
    <property type="entry name" value="Rpn13_ADRM1_Pru"/>
    <property type="match status" value="1"/>
</dbReference>
<dbReference type="GO" id="GO:0005634">
    <property type="term" value="C:nucleus"/>
    <property type="evidence" value="ECO:0007669"/>
    <property type="project" value="UniProtKB-SubCell"/>
</dbReference>